<comment type="subcellular location">
    <subcellularLocation>
        <location evidence="1 3">Nucleus</location>
    </subcellularLocation>
</comment>
<dbReference type="InterPro" id="IPR028941">
    <property type="entry name" value="WHIM2_dom"/>
</dbReference>
<organism evidence="7 8">
    <name type="scientific">Malassezia restricta (strain ATCC 96810 / NBRC 103918 / CBS 7877)</name>
    <name type="common">Seborrheic dermatitis infection agent</name>
    <dbReference type="NCBI Taxonomy" id="425264"/>
    <lineage>
        <taxon>Eukaryota</taxon>
        <taxon>Fungi</taxon>
        <taxon>Dikarya</taxon>
        <taxon>Basidiomycota</taxon>
        <taxon>Ustilaginomycotina</taxon>
        <taxon>Malasseziomycetes</taxon>
        <taxon>Malasseziales</taxon>
        <taxon>Malasseziaceae</taxon>
        <taxon>Malassezia</taxon>
    </lineage>
</organism>
<dbReference type="EMBL" id="CP033152">
    <property type="protein sequence ID" value="AYO44040.1"/>
    <property type="molecule type" value="Genomic_DNA"/>
</dbReference>
<dbReference type="InterPro" id="IPR018501">
    <property type="entry name" value="DDT_dom"/>
</dbReference>
<dbReference type="Pfam" id="PF15613">
    <property type="entry name" value="WSD"/>
    <property type="match status" value="1"/>
</dbReference>
<keyword evidence="8" id="KW-1185">Reference proteome</keyword>
<evidence type="ECO:0000256" key="1">
    <source>
        <dbReference type="ARBA" id="ARBA00004123"/>
    </source>
</evidence>
<dbReference type="InterPro" id="IPR013136">
    <property type="entry name" value="WSTF_Acf1_Cbp146"/>
</dbReference>
<feature type="compositionally biased region" description="Basic and acidic residues" evidence="4">
    <location>
        <begin position="249"/>
        <end position="276"/>
    </location>
</feature>
<protein>
    <submittedName>
        <fullName evidence="7">Imitation switch two complex protein 1</fullName>
    </submittedName>
</protein>
<feature type="region of interest" description="Disordered" evidence="4">
    <location>
        <begin position="638"/>
        <end position="659"/>
    </location>
</feature>
<dbReference type="GO" id="GO:0000781">
    <property type="term" value="C:chromosome, telomeric region"/>
    <property type="evidence" value="ECO:0007669"/>
    <property type="project" value="GOC"/>
</dbReference>
<dbReference type="PANTHER" id="PTHR32075">
    <property type="entry name" value="ISWI CHROMATIN-REMODELING COMPLEX SUBUNIT YPL216W-RELATED"/>
    <property type="match status" value="1"/>
</dbReference>
<feature type="region of interest" description="Disordered" evidence="4">
    <location>
        <begin position="249"/>
        <end position="289"/>
    </location>
</feature>
<evidence type="ECO:0000259" key="6">
    <source>
        <dbReference type="PROSITE" id="PS51136"/>
    </source>
</evidence>
<proteinExistence type="predicted"/>
<evidence type="ECO:0000256" key="4">
    <source>
        <dbReference type="SAM" id="MobiDB-lite"/>
    </source>
</evidence>
<feature type="compositionally biased region" description="Acidic residues" evidence="4">
    <location>
        <begin position="406"/>
        <end position="417"/>
    </location>
</feature>
<gene>
    <name evidence="7" type="primary">ITC1</name>
    <name evidence="7" type="ORF">DNF11_3090</name>
</gene>
<name>A0A3G2S840_MALR7</name>
<dbReference type="Proteomes" id="UP000269793">
    <property type="component" value="Chromosome V"/>
</dbReference>
<evidence type="ECO:0000256" key="2">
    <source>
        <dbReference type="ARBA" id="ARBA00023242"/>
    </source>
</evidence>
<feature type="compositionally biased region" description="Acidic residues" evidence="4">
    <location>
        <begin position="576"/>
        <end position="612"/>
    </location>
</feature>
<dbReference type="OrthoDB" id="332390at2759"/>
<dbReference type="Pfam" id="PF10537">
    <property type="entry name" value="WAC_Acf1_DNA_bd"/>
    <property type="match status" value="1"/>
</dbReference>
<evidence type="ECO:0000313" key="7">
    <source>
        <dbReference type="EMBL" id="AYO44040.1"/>
    </source>
</evidence>
<evidence type="ECO:0000256" key="3">
    <source>
        <dbReference type="PROSITE-ProRule" id="PRU00475"/>
    </source>
</evidence>
<dbReference type="PANTHER" id="PTHR32075:SF6">
    <property type="entry name" value="ISWI CHROMATIN-REMODELING COMPLEX SUBUNIT YPL216W-RELATED"/>
    <property type="match status" value="1"/>
</dbReference>
<sequence length="852" mass="97662">MPIVKRKPVQPQGVPAALLSAYTERKEDRAVFFLAATGEVFEEYEPYAARLSYYHQRIFQCELSGKSNLTFFEAAESEAQHTRAIQSQFPDALKVPVLRAAQFQTCGRLTELVERVYECMRQRFFVGEEVSVEDGARKLGIVRGGSCPAHPDRPLHADLQAGDEPRDDAPHTYTYTIELPASHTRLENVRAEQLSRGRLAFTKTILRRFLRDALCRDAAGLMWLVREPTARRFGLPTEVPAPIQQKIDEAQAAKRRKSSDDAPHAKRRDTKKEEAPKPTPKYPCEDTLLDPITPDELQVQVTGELPRQAHRPRLDSDEHLNVPPELFESFLAVYYFFLSLGEPLGISHMALDDLDGALRHPVSDPPCPLLAEVHAVLLNAIVRDGAHSRDLAPAAVAQRRALQDVEMPEEETSDEQQDAASDVSELSDSPERHVLDAARELSDGWSRRQLSDEHRRGWERSVMGCLVDRATPDAVPRYLGILSHLTGVEYDDDASTSNAHHTVSERYVHLPLSDKIHILLFLCELAVLTRDVKAYYDECESHLTELRKERVELARLRKKTREQMQTLHAPAGKEEQEQEEEQEDAAPEEPASDTDSERDELASDDVMDEADEADRYKRLAGTRQEALREKALQREEEEKRLAEEQARSKEQVRETKQLRDERRRLAESLQWCLRREEAIEREFRQYAQIPRLQPLGCDRFLDRYYWLDGIGSAAASAYQTGRLFVQAPHRREWDALCTDYAGGSAALERRRRTELQVDEPCAWGAWGVYTQPEQMEQLIAWLRPRGVREQALKAQLLKYRDAIESGMRRRIDDIALGVREPVVETRRSTRMRSEQATQLRMPYMQWRNTART</sequence>
<evidence type="ECO:0000313" key="8">
    <source>
        <dbReference type="Proteomes" id="UP000269793"/>
    </source>
</evidence>
<dbReference type="STRING" id="425264.A0A3G2S840"/>
<dbReference type="VEuPathDB" id="FungiDB:DNF11_3090"/>
<reference evidence="7 8" key="1">
    <citation type="submission" date="2018-10" db="EMBL/GenBank/DDBJ databases">
        <title>Complete genome sequence of Malassezia restricta CBS 7877.</title>
        <authorList>
            <person name="Morand S.C."/>
            <person name="Bertignac M."/>
            <person name="Iltis A."/>
            <person name="Kolder I."/>
            <person name="Pirovano W."/>
            <person name="Jourdain R."/>
            <person name="Clavaud C."/>
        </authorList>
    </citation>
    <scope>NUCLEOTIDE SEQUENCE [LARGE SCALE GENOMIC DNA]</scope>
    <source>
        <strain evidence="7 8">CBS 7877</strain>
    </source>
</reference>
<dbReference type="PROSITE" id="PS50827">
    <property type="entry name" value="DDT"/>
    <property type="match status" value="1"/>
</dbReference>
<dbReference type="GO" id="GO:0005634">
    <property type="term" value="C:nucleus"/>
    <property type="evidence" value="ECO:0007669"/>
    <property type="project" value="UniProtKB-SubCell"/>
</dbReference>
<feature type="region of interest" description="Disordered" evidence="4">
    <location>
        <begin position="403"/>
        <end position="432"/>
    </location>
</feature>
<dbReference type="GO" id="GO:0000785">
    <property type="term" value="C:chromatin"/>
    <property type="evidence" value="ECO:0007669"/>
    <property type="project" value="UniProtKB-ARBA"/>
</dbReference>
<feature type="domain" description="WAC" evidence="6">
    <location>
        <begin position="29"/>
        <end position="138"/>
    </location>
</feature>
<dbReference type="GO" id="GO:0031509">
    <property type="term" value="P:subtelomeric heterochromatin formation"/>
    <property type="evidence" value="ECO:0007669"/>
    <property type="project" value="TreeGrafter"/>
</dbReference>
<feature type="region of interest" description="Disordered" evidence="4">
    <location>
        <begin position="561"/>
        <end position="620"/>
    </location>
</feature>
<accession>A0A3G2S840</accession>
<dbReference type="PROSITE" id="PS51136">
    <property type="entry name" value="WAC"/>
    <property type="match status" value="1"/>
</dbReference>
<keyword evidence="2 3" id="KW-0539">Nucleus</keyword>
<dbReference type="AlphaFoldDB" id="A0A3G2S840"/>
<dbReference type="Pfam" id="PF02791">
    <property type="entry name" value="DDT"/>
    <property type="match status" value="1"/>
</dbReference>
<feature type="domain" description="DDT" evidence="5">
    <location>
        <begin position="324"/>
        <end position="387"/>
    </location>
</feature>
<dbReference type="SMART" id="SM00571">
    <property type="entry name" value="DDT"/>
    <property type="match status" value="1"/>
</dbReference>
<evidence type="ECO:0000259" key="5">
    <source>
        <dbReference type="PROSITE" id="PS50827"/>
    </source>
</evidence>